<accession>A0A6G8Q1W2</accession>
<dbReference type="PROSITE" id="PS50112">
    <property type="entry name" value="PAS"/>
    <property type="match status" value="2"/>
</dbReference>
<dbReference type="SMART" id="SM00086">
    <property type="entry name" value="PAC"/>
    <property type="match status" value="1"/>
</dbReference>
<dbReference type="PANTHER" id="PTHR44757:SF2">
    <property type="entry name" value="BIOFILM ARCHITECTURE MAINTENANCE PROTEIN MBAA"/>
    <property type="match status" value="1"/>
</dbReference>
<keyword evidence="2" id="KW-0472">Membrane</keyword>
<keyword evidence="8" id="KW-1185">Reference proteome</keyword>
<dbReference type="SMART" id="SM00091">
    <property type="entry name" value="PAS"/>
    <property type="match status" value="2"/>
</dbReference>
<dbReference type="Gene3D" id="3.30.450.20">
    <property type="entry name" value="PAS domain"/>
    <property type="match status" value="2"/>
</dbReference>
<dbReference type="Pfam" id="PF00672">
    <property type="entry name" value="HAMP"/>
    <property type="match status" value="1"/>
</dbReference>
<feature type="domain" description="PAC" evidence="5">
    <location>
        <begin position="475"/>
        <end position="526"/>
    </location>
</feature>
<dbReference type="CDD" id="cd06225">
    <property type="entry name" value="HAMP"/>
    <property type="match status" value="1"/>
</dbReference>
<feature type="coiled-coil region" evidence="3">
    <location>
        <begin position="354"/>
        <end position="399"/>
    </location>
</feature>
<dbReference type="GO" id="GO:0007165">
    <property type="term" value="P:signal transduction"/>
    <property type="evidence" value="ECO:0007669"/>
    <property type="project" value="InterPro"/>
</dbReference>
<evidence type="ECO:0000259" key="5">
    <source>
        <dbReference type="PROSITE" id="PS50113"/>
    </source>
</evidence>
<dbReference type="InterPro" id="IPR000700">
    <property type="entry name" value="PAS-assoc_C"/>
</dbReference>
<dbReference type="AlphaFoldDB" id="A0A6G8Q1W2"/>
<dbReference type="SMART" id="SM00304">
    <property type="entry name" value="HAMP"/>
    <property type="match status" value="1"/>
</dbReference>
<dbReference type="EMBL" id="CP045121">
    <property type="protein sequence ID" value="QIN80400.1"/>
    <property type="molecule type" value="Genomic_DNA"/>
</dbReference>
<dbReference type="Pfam" id="PF08447">
    <property type="entry name" value="PAS_3"/>
    <property type="match status" value="1"/>
</dbReference>
<dbReference type="Gene3D" id="6.10.340.10">
    <property type="match status" value="1"/>
</dbReference>
<dbReference type="SUPFAM" id="SSF55785">
    <property type="entry name" value="PYP-like sensor domain (PAS domain)"/>
    <property type="match status" value="2"/>
</dbReference>
<evidence type="ECO:0000313" key="8">
    <source>
        <dbReference type="Proteomes" id="UP000502706"/>
    </source>
</evidence>
<dbReference type="InterPro" id="IPR001610">
    <property type="entry name" value="PAC"/>
</dbReference>
<dbReference type="InterPro" id="IPR000014">
    <property type="entry name" value="PAS"/>
</dbReference>
<dbReference type="PROSITE" id="PS50885">
    <property type="entry name" value="HAMP"/>
    <property type="match status" value="1"/>
</dbReference>
<evidence type="ECO:0000256" key="3">
    <source>
        <dbReference type="SAM" id="Coils"/>
    </source>
</evidence>
<dbReference type="RefSeq" id="WP_166398070.1">
    <property type="nucleotide sequence ID" value="NZ_CP045121.1"/>
</dbReference>
<keyword evidence="2" id="KW-1133">Transmembrane helix</keyword>
<dbReference type="InterPro" id="IPR013655">
    <property type="entry name" value="PAS_fold_3"/>
</dbReference>
<reference evidence="7 8" key="1">
    <citation type="submission" date="2019-10" db="EMBL/GenBank/DDBJ databases">
        <title>Rubrobacter sp nov SCSIO 52915 isolated from a deep-sea sediment in the South China Sea.</title>
        <authorList>
            <person name="Chen R.W."/>
        </authorList>
    </citation>
    <scope>NUCLEOTIDE SEQUENCE [LARGE SCALE GENOMIC DNA]</scope>
    <source>
        <strain evidence="7 8">SCSIO 52915</strain>
    </source>
</reference>
<feature type="domain" description="PAS" evidence="4">
    <location>
        <begin position="527"/>
        <end position="601"/>
    </location>
</feature>
<sequence>MLNGMTIGRKLGLGFALLLLLFLVSGVIIDRVVRDVSDRLAHLRAVEEPTSEAAYEMEINSIGSGLSVLKYLETQDPVFRGEAREDQGDFERNKALYDDRAESREAREAGRRLGELFDDHRELGDELMDLKDEQEELFVRINGDFRRMDGIFDEKIQADLDRDGAAGAAKAELVSEMETDAAETGTAFGAYLREPVDTNRDRIFDETDDFRNTVQGLRELDLEEREQYWIGQLTTQFEETAGRIDEAVSIDDKLREDAERFTLLREEMDEVLDGELQVAARRDLEGVEAAAVETVGDVRAALLGLLLVGLLIGSGAAAISRNIGASVRRLVEGAQQIGAGALDHRIAAESRDELGELALALNEMAEKRQRAEEEVRRLNAELEARVEERTDELTRVIANLGKSEERYRAVVEQTAECLFLFDASTKRILETNAAFRMLFGYAAEELGEMTIYDIVEDDPTSIDAHVRRSERGRHDLGERRYRRKDGSMVDVEVSGSVISYEDHDNVVLGIARDITERKEAEAELRAAEARYRTLVEQVPAALYTADFGDPPALTYASPRYEELSGYGLEDHLAEPALWSRTIHPEDREWVLDEIRQVNLSGDPSRSSTA</sequence>
<evidence type="ECO:0000313" key="7">
    <source>
        <dbReference type="EMBL" id="QIN80400.1"/>
    </source>
</evidence>
<feature type="coiled-coil region" evidence="3">
    <location>
        <begin position="510"/>
        <end position="537"/>
    </location>
</feature>
<dbReference type="PANTHER" id="PTHR44757">
    <property type="entry name" value="DIGUANYLATE CYCLASE DGCP"/>
    <property type="match status" value="1"/>
</dbReference>
<dbReference type="NCBIfam" id="TIGR00229">
    <property type="entry name" value="sensory_box"/>
    <property type="match status" value="1"/>
</dbReference>
<evidence type="ECO:0000259" key="4">
    <source>
        <dbReference type="PROSITE" id="PS50112"/>
    </source>
</evidence>
<keyword evidence="1" id="KW-0812">Transmembrane</keyword>
<dbReference type="PROSITE" id="PS50113">
    <property type="entry name" value="PAC"/>
    <property type="match status" value="1"/>
</dbReference>
<organism evidence="7 8">
    <name type="scientific">Rubrobacter marinus</name>
    <dbReference type="NCBI Taxonomy" id="2653852"/>
    <lineage>
        <taxon>Bacteria</taxon>
        <taxon>Bacillati</taxon>
        <taxon>Actinomycetota</taxon>
        <taxon>Rubrobacteria</taxon>
        <taxon>Rubrobacterales</taxon>
        <taxon>Rubrobacteraceae</taxon>
        <taxon>Rubrobacter</taxon>
    </lineage>
</organism>
<dbReference type="GO" id="GO:0016020">
    <property type="term" value="C:membrane"/>
    <property type="evidence" value="ECO:0007669"/>
    <property type="project" value="InterPro"/>
</dbReference>
<feature type="domain" description="PAS" evidence="4">
    <location>
        <begin position="403"/>
        <end position="458"/>
    </location>
</feature>
<evidence type="ECO:0000259" key="6">
    <source>
        <dbReference type="PROSITE" id="PS50885"/>
    </source>
</evidence>
<name>A0A6G8Q1W2_9ACTN</name>
<dbReference type="InterPro" id="IPR003660">
    <property type="entry name" value="HAMP_dom"/>
</dbReference>
<dbReference type="KEGG" id="rmar:GBA65_19885"/>
<dbReference type="CDD" id="cd00130">
    <property type="entry name" value="PAS"/>
    <property type="match status" value="1"/>
</dbReference>
<dbReference type="InterPro" id="IPR052155">
    <property type="entry name" value="Biofilm_reg_signaling"/>
</dbReference>
<evidence type="ECO:0000256" key="1">
    <source>
        <dbReference type="ARBA" id="ARBA00022692"/>
    </source>
</evidence>
<dbReference type="SUPFAM" id="SSF158472">
    <property type="entry name" value="HAMP domain-like"/>
    <property type="match status" value="1"/>
</dbReference>
<protein>
    <submittedName>
        <fullName evidence="7">PAS domain S-box protein</fullName>
    </submittedName>
</protein>
<gene>
    <name evidence="7" type="ORF">GBA65_19885</name>
</gene>
<feature type="domain" description="HAMP" evidence="6">
    <location>
        <begin position="321"/>
        <end position="373"/>
    </location>
</feature>
<dbReference type="Proteomes" id="UP000502706">
    <property type="component" value="Chromosome"/>
</dbReference>
<dbReference type="InterPro" id="IPR035965">
    <property type="entry name" value="PAS-like_dom_sf"/>
</dbReference>
<evidence type="ECO:0000256" key="2">
    <source>
        <dbReference type="ARBA" id="ARBA00022989"/>
    </source>
</evidence>
<proteinExistence type="predicted"/>
<keyword evidence="3" id="KW-0175">Coiled coil</keyword>
<dbReference type="Pfam" id="PF13426">
    <property type="entry name" value="PAS_9"/>
    <property type="match status" value="1"/>
</dbReference>